<evidence type="ECO:0000313" key="2">
    <source>
        <dbReference type="EMBL" id="RFU26177.1"/>
    </source>
</evidence>
<feature type="compositionally biased region" description="Polar residues" evidence="1">
    <location>
        <begin position="956"/>
        <end position="967"/>
    </location>
</feature>
<dbReference type="EMBL" id="NCSJ02000280">
    <property type="protein sequence ID" value="RFU26177.1"/>
    <property type="molecule type" value="Genomic_DNA"/>
</dbReference>
<dbReference type="AlphaFoldDB" id="A0A3E2GYU0"/>
<organism evidence="2 3">
    <name type="scientific">Scytalidium lignicola</name>
    <name type="common">Hyphomycete</name>
    <dbReference type="NCBI Taxonomy" id="5539"/>
    <lineage>
        <taxon>Eukaryota</taxon>
        <taxon>Fungi</taxon>
        <taxon>Dikarya</taxon>
        <taxon>Ascomycota</taxon>
        <taxon>Pezizomycotina</taxon>
        <taxon>Leotiomycetes</taxon>
        <taxon>Leotiomycetes incertae sedis</taxon>
        <taxon>Scytalidium</taxon>
    </lineage>
</organism>
<evidence type="ECO:0000313" key="3">
    <source>
        <dbReference type="Proteomes" id="UP000258309"/>
    </source>
</evidence>
<dbReference type="OrthoDB" id="3557174at2759"/>
<evidence type="ECO:0000256" key="1">
    <source>
        <dbReference type="SAM" id="MobiDB-lite"/>
    </source>
</evidence>
<feature type="region of interest" description="Disordered" evidence="1">
    <location>
        <begin position="659"/>
        <end position="696"/>
    </location>
</feature>
<feature type="non-terminal residue" evidence="2">
    <location>
        <position position="1270"/>
    </location>
</feature>
<proteinExistence type="predicted"/>
<keyword evidence="3" id="KW-1185">Reference proteome</keyword>
<feature type="non-terminal residue" evidence="2">
    <location>
        <position position="1"/>
    </location>
</feature>
<sequence length="1270" mass="141912">MPPRRSLPTGKALDAVTKQLYQIIRLALKETGVILIPDQVLNRLREELKLYRKDSTVLQSSFLSEIVDLLNQTENGMYSRLQPPSLGGTLEIILQLPASQKEERALYLISASFYRIPSQIGNERTLKERKITVGRDSVLLLLCYFVDKTKPFGMRRWAGILLLQLLEDAEANRGRIELGPEETRRQLGMLILHEDNEVIRIICGEIVRSMINSGTPLETLWPSAIDKSIYAEFPSAPVPMVKWFRVFQNYVDNLWQKRMSKERIGQIHYAHSVTTFPVSSARSAGQDTLVSICPEELSILIAATDRDFYHSLDISPSAVTSIEVKHTNIGKGYQKAANMAEMIITVGKANDQMICLDSKSVELVYIRLVLDVERVHSLGVDIQAACPGLYPNTCYKETTSKHPGHLSVSDFLDVRNSRMKIVNEDEIVDSQLTAQYLQPSRKALVVISDVNQNISPNIVRTNPKKLNGTASESMSAKENAEERSDSARRSKSKTQNPQFKSKTLSNTIPQTPPKNLQLTRLESSDKCVKQPAKRTVTSTTGGRRKNSKFGKTAKPKRKSAPANLEMSLPKQDSPTKKGTGAAVNTSGAEIETRPGQSDIDTAKNKNLRVNHHQSSSEKLKKRVIRSSERKRKAMPGDETELDLPNKDNENFQSFHEEIKAPQLLDPDYNRLSSAKPDDLYDAAPPDMESSPMRQPQHIKRSSNANIACEEEWASKLDNILGELIETSLDENNINAVTKKVTPQCTEGMKYEVADDLRSSSKNYWYSEAEALSSNSSCHLVQRQLEKRTVRTKIFRKKNDIRSERQPSRSPIIGKQKVGIQHNNTAVTILNNALSNRSLLDDALVRKPLVIGFNSHGPRNQGPHSSVEHATRNLQAALNKDTDLEQASPSESHVFKRQRTDREIEGDISCSLIYASAQRETPSLTPSGNVVEVEALVSGSQPVARAGQASRSSQRSFVDQNGSPIAQAGTNVDHFSKVKRKLFPDFLNNEASAKASNEYLQPRFALSGIPKTKPSLPEDTTPRYIPHREFQNGVYEAVNIKGGVGPAKPLADPFIERQDGPSTNFIGRLKRETTNAVTEPGPRDISPNLSQCSTFTPDFNRTLIGSDENAFDLAHASKLTESSESTDSSVTRGKKDAEKMWNIALRPHYKEYSDALHRIVDEMIINLSNEEEAFGLIIKQYEENGAKLLERHWQDRRAERENATAKIDDDKRDILAAYKEAKDLARKMGDNLKTSWIDSLGTKWKEQQESIRKQITQRAAAHGGEGGGTQS</sequence>
<feature type="region of interest" description="Disordered" evidence="1">
    <location>
        <begin position="943"/>
        <end position="967"/>
    </location>
</feature>
<feature type="region of interest" description="Disordered" evidence="1">
    <location>
        <begin position="1247"/>
        <end position="1270"/>
    </location>
</feature>
<reference evidence="2 3" key="1">
    <citation type="submission" date="2018-05" db="EMBL/GenBank/DDBJ databases">
        <title>Draft genome sequence of Scytalidium lignicola DSM 105466, a ubiquitous saprotrophic fungus.</title>
        <authorList>
            <person name="Buettner E."/>
            <person name="Gebauer A.M."/>
            <person name="Hofrichter M."/>
            <person name="Liers C."/>
            <person name="Kellner H."/>
        </authorList>
    </citation>
    <scope>NUCLEOTIDE SEQUENCE [LARGE SCALE GENOMIC DNA]</scope>
    <source>
        <strain evidence="2 3">DSM 105466</strain>
    </source>
</reference>
<dbReference type="STRING" id="5539.A0A3E2GYU0"/>
<name>A0A3E2GYU0_SCYLI</name>
<feature type="compositionally biased region" description="Basic residues" evidence="1">
    <location>
        <begin position="619"/>
        <end position="633"/>
    </location>
</feature>
<feature type="compositionally biased region" description="Low complexity" evidence="1">
    <location>
        <begin position="943"/>
        <end position="955"/>
    </location>
</feature>
<dbReference type="Proteomes" id="UP000258309">
    <property type="component" value="Unassembled WGS sequence"/>
</dbReference>
<feature type="compositionally biased region" description="Basic and acidic residues" evidence="1">
    <location>
        <begin position="478"/>
        <end position="488"/>
    </location>
</feature>
<protein>
    <submittedName>
        <fullName evidence="2">Uncharacterized protein</fullName>
    </submittedName>
</protein>
<feature type="compositionally biased region" description="Polar residues" evidence="1">
    <location>
        <begin position="493"/>
        <end position="521"/>
    </location>
</feature>
<dbReference type="OMA" id="HYKGYAD"/>
<accession>A0A3E2GYU0</accession>
<gene>
    <name evidence="2" type="ORF">B7463_g10170</name>
</gene>
<feature type="region of interest" description="Disordered" evidence="1">
    <location>
        <begin position="456"/>
        <end position="645"/>
    </location>
</feature>
<comment type="caution">
    <text evidence="2">The sequence shown here is derived from an EMBL/GenBank/DDBJ whole genome shotgun (WGS) entry which is preliminary data.</text>
</comment>
<feature type="compositionally biased region" description="Basic residues" evidence="1">
    <location>
        <begin position="542"/>
        <end position="559"/>
    </location>
</feature>